<keyword evidence="1" id="KW-0805">Transcription regulation</keyword>
<dbReference type="InterPro" id="IPR018060">
    <property type="entry name" value="HTH_AraC"/>
</dbReference>
<dbReference type="InterPro" id="IPR003313">
    <property type="entry name" value="AraC-bd"/>
</dbReference>
<dbReference type="PROSITE" id="PS01124">
    <property type="entry name" value="HTH_ARAC_FAMILY_2"/>
    <property type="match status" value="1"/>
</dbReference>
<dbReference type="AlphaFoldDB" id="A0A0Q2R4Q7"/>
<organism evidence="5 6">
    <name type="scientific">Vibrio furnissii</name>
    <dbReference type="NCBI Taxonomy" id="29494"/>
    <lineage>
        <taxon>Bacteria</taxon>
        <taxon>Pseudomonadati</taxon>
        <taxon>Pseudomonadota</taxon>
        <taxon>Gammaproteobacteria</taxon>
        <taxon>Vibrionales</taxon>
        <taxon>Vibrionaceae</taxon>
        <taxon>Vibrio</taxon>
    </lineage>
</organism>
<evidence type="ECO:0000313" key="5">
    <source>
        <dbReference type="EMBL" id="KQH87109.1"/>
    </source>
</evidence>
<keyword evidence="6" id="KW-1185">Reference proteome</keyword>
<dbReference type="CDD" id="cd06976">
    <property type="entry name" value="cupin_MtlR-like_N"/>
    <property type="match status" value="1"/>
</dbReference>
<evidence type="ECO:0000259" key="4">
    <source>
        <dbReference type="PROSITE" id="PS01124"/>
    </source>
</evidence>
<gene>
    <name evidence="5" type="ORF">AMR76_05145</name>
</gene>
<comment type="caution">
    <text evidence="5">The sequence shown here is derived from an EMBL/GenBank/DDBJ whole genome shotgun (WGS) entry which is preliminary data.</text>
</comment>
<sequence>MRAQFEKVEYRDDSSWRLLIRELDTIPFGWHFHPEYELTLTLNSAGERYIGDNISKYEHGDLTLVGPNIPHTWQSQWHLDPTLPQKVYVLWFDQAWVDNLLRSFPEFAPLDALFQQARHGVAFPTSFALSLLPMFEQLDNASPARRSTLLLSVLASLGECDTPQTLGVEGGMRLAETHGRDQRVLSQLLERIHAHYTEPLFLPELAQDVAMSESTLIRFFKRLMGQSVNRYITQVRIGKACSLLIRTDFPVSLVAEQAGFTNQANFNRLFLKYKQMTPRQFRQRFKQLNLIKRDR</sequence>
<dbReference type="InterPro" id="IPR009057">
    <property type="entry name" value="Homeodomain-like_sf"/>
</dbReference>
<dbReference type="PANTHER" id="PTHR43280:SF27">
    <property type="entry name" value="TRANSCRIPTIONAL REGULATOR MTLR"/>
    <property type="match status" value="1"/>
</dbReference>
<keyword evidence="2" id="KW-0238">DNA-binding</keyword>
<dbReference type="PANTHER" id="PTHR43280">
    <property type="entry name" value="ARAC-FAMILY TRANSCRIPTIONAL REGULATOR"/>
    <property type="match status" value="1"/>
</dbReference>
<reference evidence="5 6" key="1">
    <citation type="submission" date="2015-08" db="EMBL/GenBank/DDBJ databases">
        <title>Antibacterial properties of a collection of Vibrionaceae strains.</title>
        <authorList>
            <person name="Giubergia S."/>
        </authorList>
    </citation>
    <scope>NUCLEOTIDE SEQUENCE [LARGE SCALE GENOMIC DNA]</scope>
    <source>
        <strain evidence="5 6">S0821</strain>
    </source>
</reference>
<dbReference type="Gene3D" id="1.10.10.60">
    <property type="entry name" value="Homeodomain-like"/>
    <property type="match status" value="2"/>
</dbReference>
<dbReference type="InterPro" id="IPR011051">
    <property type="entry name" value="RmlC_Cupin_sf"/>
</dbReference>
<dbReference type="EMBL" id="LKHS01000004">
    <property type="protein sequence ID" value="KQH87109.1"/>
    <property type="molecule type" value="Genomic_DNA"/>
</dbReference>
<accession>A0A0Q2R4Q7</accession>
<dbReference type="Proteomes" id="UP000051221">
    <property type="component" value="Unassembled WGS sequence"/>
</dbReference>
<dbReference type="Pfam" id="PF12833">
    <property type="entry name" value="HTH_18"/>
    <property type="match status" value="1"/>
</dbReference>
<evidence type="ECO:0000256" key="3">
    <source>
        <dbReference type="ARBA" id="ARBA00023163"/>
    </source>
</evidence>
<dbReference type="Pfam" id="PF02311">
    <property type="entry name" value="AraC_binding"/>
    <property type="match status" value="1"/>
</dbReference>
<dbReference type="InParanoid" id="A0A0Q2R4Q7"/>
<protein>
    <submittedName>
        <fullName evidence="5">AraC family transcriptional regulator</fullName>
    </submittedName>
</protein>
<name>A0A0Q2R4Q7_VIBFU</name>
<keyword evidence="3" id="KW-0804">Transcription</keyword>
<dbReference type="SUPFAM" id="SSF46689">
    <property type="entry name" value="Homeodomain-like"/>
    <property type="match status" value="2"/>
</dbReference>
<dbReference type="GO" id="GO:0043565">
    <property type="term" value="F:sequence-specific DNA binding"/>
    <property type="evidence" value="ECO:0007669"/>
    <property type="project" value="InterPro"/>
</dbReference>
<evidence type="ECO:0000256" key="1">
    <source>
        <dbReference type="ARBA" id="ARBA00023015"/>
    </source>
</evidence>
<dbReference type="SMART" id="SM00342">
    <property type="entry name" value="HTH_ARAC"/>
    <property type="match status" value="1"/>
</dbReference>
<evidence type="ECO:0000313" key="6">
    <source>
        <dbReference type="Proteomes" id="UP000051221"/>
    </source>
</evidence>
<feature type="domain" description="HTH araC/xylS-type" evidence="4">
    <location>
        <begin position="186"/>
        <end position="284"/>
    </location>
</feature>
<evidence type="ECO:0000256" key="2">
    <source>
        <dbReference type="ARBA" id="ARBA00023125"/>
    </source>
</evidence>
<proteinExistence type="predicted"/>
<dbReference type="GO" id="GO:0003700">
    <property type="term" value="F:DNA-binding transcription factor activity"/>
    <property type="evidence" value="ECO:0007669"/>
    <property type="project" value="InterPro"/>
</dbReference>
<dbReference type="SUPFAM" id="SSF51182">
    <property type="entry name" value="RmlC-like cupins"/>
    <property type="match status" value="1"/>
</dbReference>